<dbReference type="EMBL" id="BAABHF010000035">
    <property type="protein sequence ID" value="GAA4504044.1"/>
    <property type="molecule type" value="Genomic_DNA"/>
</dbReference>
<organism evidence="1 2">
    <name type="scientific">Actinoallomurus oryzae</name>
    <dbReference type="NCBI Taxonomy" id="502180"/>
    <lineage>
        <taxon>Bacteria</taxon>
        <taxon>Bacillati</taxon>
        <taxon>Actinomycetota</taxon>
        <taxon>Actinomycetes</taxon>
        <taxon>Streptosporangiales</taxon>
        <taxon>Thermomonosporaceae</taxon>
        <taxon>Actinoallomurus</taxon>
    </lineage>
</organism>
<protein>
    <submittedName>
        <fullName evidence="1">DUF2203 domain-containing protein</fullName>
    </submittedName>
</protein>
<dbReference type="Pfam" id="PF09969">
    <property type="entry name" value="DUF2203"/>
    <property type="match status" value="1"/>
</dbReference>
<dbReference type="RefSeq" id="WP_345469105.1">
    <property type="nucleotide sequence ID" value="NZ_BAABHF010000035.1"/>
</dbReference>
<evidence type="ECO:0000313" key="1">
    <source>
        <dbReference type="EMBL" id="GAA4504044.1"/>
    </source>
</evidence>
<accession>A0ABP8QIJ4</accession>
<name>A0ABP8QIJ4_9ACTN</name>
<sequence length="123" mass="13682">MTERIFTLSEARALLPEVRARVDAIVAARADLAELSYALRSGQASRLGGKPEQKGYEARIDEAVGWFTIQGIEVKSLAPVLIDFPAYHAGRSVRLCLLEGERELTWYHRTELGFAGRRRLPGA</sequence>
<dbReference type="Proteomes" id="UP001500503">
    <property type="component" value="Unassembled WGS sequence"/>
</dbReference>
<gene>
    <name evidence="1" type="ORF">GCM10023191_057660</name>
</gene>
<dbReference type="InterPro" id="IPR018699">
    <property type="entry name" value="DUF2203"/>
</dbReference>
<proteinExistence type="predicted"/>
<reference evidence="2" key="1">
    <citation type="journal article" date="2019" name="Int. J. Syst. Evol. Microbiol.">
        <title>The Global Catalogue of Microorganisms (GCM) 10K type strain sequencing project: providing services to taxonomists for standard genome sequencing and annotation.</title>
        <authorList>
            <consortium name="The Broad Institute Genomics Platform"/>
            <consortium name="The Broad Institute Genome Sequencing Center for Infectious Disease"/>
            <person name="Wu L."/>
            <person name="Ma J."/>
        </authorList>
    </citation>
    <scope>NUCLEOTIDE SEQUENCE [LARGE SCALE GENOMIC DNA]</scope>
    <source>
        <strain evidence="2">JCM 17933</strain>
    </source>
</reference>
<dbReference type="PIRSF" id="PIRSF016498">
    <property type="entry name" value="UCP016498"/>
    <property type="match status" value="1"/>
</dbReference>
<comment type="caution">
    <text evidence="1">The sequence shown here is derived from an EMBL/GenBank/DDBJ whole genome shotgun (WGS) entry which is preliminary data.</text>
</comment>
<keyword evidence="2" id="KW-1185">Reference proteome</keyword>
<evidence type="ECO:0000313" key="2">
    <source>
        <dbReference type="Proteomes" id="UP001500503"/>
    </source>
</evidence>